<keyword evidence="4" id="KW-1185">Reference proteome</keyword>
<sequence>MDSHETAFFSRPRNFGASFLQPPNYCVPSSLCNGALFSPMFQSLLNKFSPKKTPSASQDTEGQTPQPAPSNNGLSNHVYSTRPLLVHTLPSHPPNRIPETPFQYAPMPSSCTYGYPTPSTSSVSPVIARSRHMSLAPSLFPPSPSTPTHFPPPRPDTPEEIAEGSRDVEIRNLVDRYLRFEIRAERYGPGSPPKLLAFLCPKCKSQIRTGLEIPREWPKRYEAIGSQHFHQLLNHMNSCDVEEEDHFQVRSSSAPPEAHHDTPDVERMNVDSFSFCSGVRISWNVPGGLYTTFPWARLVESGHGSLPIRIELHNKGDTLMAWSKNCDGEGDPTTCHQCKELPALFERLEYIAQNASPGTNYIFLNMEQMKQILLEQYDNLQLWKMKTLNLQRDLANALRRLDDHERLIQAISERDLPRVHQLLAQARKQGVGIPGIIHRLQLAFDGLYSPKGFCNFDFDLAIMVLRIGGSHLLKILSDEVGLPSLRQLRNRLLFIKINPSLGPITKDTANANINDVFLRGRLPNESGVDQLPKRGIRFMVDEIALNEQAVYLKDQNSVGGLCREHSHQYELVLESFSDVTRLARRVATGEVHLGKEMTVVVVSIFGESSVFPLVCSPTCKKGGAEDSENLFRAISDAFHEHPIVGKLEAFCWYTDGDPSRRKGGHRYFVQIEVRPGTQLHSILSRLPGLNLMTGPFSLTIGFDWRHVDKRFATLVRSTAGICLNQGHRINRSMLLRWFMKIPDMTEAKARQLLWPRDAQSVPRALELFQAIINLSKLSIDARHVAEQQDLDAISMLAEILASLRDAFVQTSWSLSQSVASLSKFAHLLFAQFHANRLAFCSNPLYYDSQSMVKNIMFNIAKQQILDKSQPVKVAEDGDNDEEKFFGIIRMAGGQQCPNFNYREGLSRCGSTVDMNHGYEKHPEWRPTQHRLDVSSAEGMDKIGSGTPWSGDIISGHCDLELAWLQGRKDAVEVLQHSEFPIEINHFDFDTLFKDIKIDLMRPFGDGLYPGVSAEDDLDPSMNQEPTPDDIAALDEDIDGATYDDAPALPLSDPSPDDGEVPVEDDECDHPFDQRLETHYAIQTPDKSTSTNVDQAIAAHASRETGDVGHATAPQGRGVDLKDFLVADNGKYIHKATIVSRLITPNYSSKSHDRLHRVRTFTDANSDPFGLVNVAFTDPLQFYVGDLVLTLAKTKESIGLILLRTTAITQNGVSSNSIYLDSMGNAGAKIVFTGQIYRLEPQMVSDRLHWTTNGQYIMDKSAIKGSSVVTDKVVCINVGAHLCEIVKPDLIPSESLDESSLRRVSWRVEDKVLQILMTALWEKYRIADKPFVAMPTLKGGQMFPYCSTDGEASLVCQDAVNQLSESNTSAIPTHCEYCNEKIDIATITAYWNHISQHILKKHRGVKELNLRKEIGDGEPCAFCGHSGQAACKIYISWTGTQTRTYHIHSDCPFFAKIQYGRANKGSQNTPCRNVPIICDLCNHPEPPRSTGQRPAVWRYNMIPHILLQHPEYRIPGDNDDGTIDLPRELAEQMTVPTEEQSRMGIPNHLSSPPLLKDLTVELEWIKNANEKLNKAKGKKRTVSNVEGAQEQGSGSSKRPKTSKASQVTPSVAGPSRGRGRGGRRNTRGRGGN</sequence>
<organism evidence="3 4">
    <name type="scientific">Marasmiellus scandens</name>
    <dbReference type="NCBI Taxonomy" id="2682957"/>
    <lineage>
        <taxon>Eukaryota</taxon>
        <taxon>Fungi</taxon>
        <taxon>Dikarya</taxon>
        <taxon>Basidiomycota</taxon>
        <taxon>Agaricomycotina</taxon>
        <taxon>Agaricomycetes</taxon>
        <taxon>Agaricomycetidae</taxon>
        <taxon>Agaricales</taxon>
        <taxon>Marasmiineae</taxon>
        <taxon>Omphalotaceae</taxon>
        <taxon>Marasmiellus</taxon>
    </lineage>
</organism>
<evidence type="ECO:0000313" key="3">
    <source>
        <dbReference type="EMBL" id="KAK7455836.1"/>
    </source>
</evidence>
<accession>A0ABR1JDT4</accession>
<comment type="caution">
    <text evidence="3">The sequence shown here is derived from an EMBL/GenBank/DDBJ whole genome shotgun (WGS) entry which is preliminary data.</text>
</comment>
<name>A0ABR1JDT4_9AGAR</name>
<feature type="region of interest" description="Disordered" evidence="2">
    <location>
        <begin position="1010"/>
        <end position="1067"/>
    </location>
</feature>
<keyword evidence="1" id="KW-0175">Coiled coil</keyword>
<feature type="compositionally biased region" description="Acidic residues" evidence="2">
    <location>
        <begin position="1054"/>
        <end position="1067"/>
    </location>
</feature>
<feature type="compositionally biased region" description="Polar residues" evidence="2">
    <location>
        <begin position="1581"/>
        <end position="1608"/>
    </location>
</feature>
<feature type="compositionally biased region" description="Basic residues" evidence="2">
    <location>
        <begin position="1616"/>
        <end position="1631"/>
    </location>
</feature>
<feature type="compositionally biased region" description="Low complexity" evidence="2">
    <location>
        <begin position="1043"/>
        <end position="1053"/>
    </location>
</feature>
<feature type="coiled-coil region" evidence="1">
    <location>
        <begin position="387"/>
        <end position="414"/>
    </location>
</feature>
<feature type="region of interest" description="Disordered" evidence="2">
    <location>
        <begin position="1573"/>
        <end position="1631"/>
    </location>
</feature>
<protein>
    <submittedName>
        <fullName evidence="3">Uncharacterized protein</fullName>
    </submittedName>
</protein>
<dbReference type="Proteomes" id="UP001498398">
    <property type="component" value="Unassembled WGS sequence"/>
</dbReference>
<proteinExistence type="predicted"/>
<feature type="compositionally biased region" description="Pro residues" evidence="2">
    <location>
        <begin position="139"/>
        <end position="155"/>
    </location>
</feature>
<gene>
    <name evidence="3" type="ORF">VKT23_010871</name>
</gene>
<feature type="region of interest" description="Disordered" evidence="2">
    <location>
        <begin position="48"/>
        <end position="77"/>
    </location>
</feature>
<reference evidence="3 4" key="1">
    <citation type="submission" date="2024-01" db="EMBL/GenBank/DDBJ databases">
        <title>A draft genome for the cacao thread blight pathogen Marasmiellus scandens.</title>
        <authorList>
            <person name="Baruah I.K."/>
            <person name="Leung J."/>
            <person name="Bukari Y."/>
            <person name="Amoako-Attah I."/>
            <person name="Meinhardt L.W."/>
            <person name="Bailey B.A."/>
            <person name="Cohen S.P."/>
        </authorList>
    </citation>
    <scope>NUCLEOTIDE SEQUENCE [LARGE SCALE GENOMIC DNA]</scope>
    <source>
        <strain evidence="3 4">GH-19</strain>
    </source>
</reference>
<feature type="region of interest" description="Disordered" evidence="2">
    <location>
        <begin position="137"/>
        <end position="160"/>
    </location>
</feature>
<evidence type="ECO:0000256" key="2">
    <source>
        <dbReference type="SAM" id="MobiDB-lite"/>
    </source>
</evidence>
<dbReference type="EMBL" id="JBANRG010000022">
    <property type="protein sequence ID" value="KAK7455836.1"/>
    <property type="molecule type" value="Genomic_DNA"/>
</dbReference>
<evidence type="ECO:0000313" key="4">
    <source>
        <dbReference type="Proteomes" id="UP001498398"/>
    </source>
</evidence>
<evidence type="ECO:0000256" key="1">
    <source>
        <dbReference type="SAM" id="Coils"/>
    </source>
</evidence>